<dbReference type="InterPro" id="IPR016024">
    <property type="entry name" value="ARM-type_fold"/>
</dbReference>
<reference evidence="9 10" key="1">
    <citation type="submission" date="2018-08" db="EMBL/GenBank/DDBJ databases">
        <title>Aphanomyces genome sequencing and annotation.</title>
        <authorList>
            <person name="Minardi D."/>
            <person name="Oidtmann B."/>
            <person name="Van Der Giezen M."/>
            <person name="Studholme D.J."/>
        </authorList>
    </citation>
    <scope>NUCLEOTIDE SEQUENCE [LARGE SCALE GENOMIC DNA]</scope>
    <source>
        <strain evidence="9 10">SA</strain>
    </source>
</reference>
<organism evidence="9 10">
    <name type="scientific">Aphanomyces astaci</name>
    <name type="common">Crayfish plague agent</name>
    <dbReference type="NCBI Taxonomy" id="112090"/>
    <lineage>
        <taxon>Eukaryota</taxon>
        <taxon>Sar</taxon>
        <taxon>Stramenopiles</taxon>
        <taxon>Oomycota</taxon>
        <taxon>Saprolegniomycetes</taxon>
        <taxon>Saprolegniales</taxon>
        <taxon>Verrucalvaceae</taxon>
        <taxon>Aphanomyces</taxon>
    </lineage>
</organism>
<dbReference type="InterPro" id="IPR022031">
    <property type="entry name" value="Rif1_N"/>
</dbReference>
<keyword evidence="4" id="KW-0779">Telomere</keyword>
<feature type="region of interest" description="Disordered" evidence="7">
    <location>
        <begin position="825"/>
        <end position="851"/>
    </location>
</feature>
<evidence type="ECO:0000256" key="7">
    <source>
        <dbReference type="SAM" id="MobiDB-lite"/>
    </source>
</evidence>
<name>A0A397DEZ1_APHAT</name>
<dbReference type="AlphaFoldDB" id="A0A397DEZ1"/>
<accession>A0A397DEZ1</accession>
<dbReference type="PANTHER" id="PTHR22928:SF3">
    <property type="entry name" value="TELOMERE-ASSOCIATED PROTEIN RIF1"/>
    <property type="match status" value="1"/>
</dbReference>
<keyword evidence="3" id="KW-0158">Chromosome</keyword>
<feature type="region of interest" description="Disordered" evidence="7">
    <location>
        <begin position="947"/>
        <end position="966"/>
    </location>
</feature>
<evidence type="ECO:0000256" key="5">
    <source>
        <dbReference type="ARBA" id="ARBA00023242"/>
    </source>
</evidence>
<feature type="domain" description="Telomere-associated protein Rif1 N-terminal" evidence="8">
    <location>
        <begin position="22"/>
        <end position="332"/>
    </location>
</feature>
<evidence type="ECO:0000256" key="2">
    <source>
        <dbReference type="ARBA" id="ARBA00004574"/>
    </source>
</evidence>
<dbReference type="GO" id="GO:0140445">
    <property type="term" value="C:chromosome, telomeric repeat region"/>
    <property type="evidence" value="ECO:0007669"/>
    <property type="project" value="TreeGrafter"/>
</dbReference>
<evidence type="ECO:0000256" key="1">
    <source>
        <dbReference type="ARBA" id="ARBA00004123"/>
    </source>
</evidence>
<dbReference type="PANTHER" id="PTHR22928">
    <property type="entry name" value="TELOMERE-ASSOCIATED PROTEIN RIF1"/>
    <property type="match status" value="1"/>
</dbReference>
<evidence type="ECO:0000256" key="3">
    <source>
        <dbReference type="ARBA" id="ARBA00022454"/>
    </source>
</evidence>
<dbReference type="SUPFAM" id="SSF48371">
    <property type="entry name" value="ARM repeat"/>
    <property type="match status" value="1"/>
</dbReference>
<gene>
    <name evidence="9" type="ORF">DYB38_006330</name>
</gene>
<evidence type="ECO:0000256" key="4">
    <source>
        <dbReference type="ARBA" id="ARBA00022895"/>
    </source>
</evidence>
<evidence type="ECO:0000256" key="6">
    <source>
        <dbReference type="ARBA" id="ARBA00023306"/>
    </source>
</evidence>
<sequence length="1263" mass="139276">MERSWADVAKVLSRPVRREDRQSVNARMEAYLTLNELVEEPDTTARMDAITAVLPLLVRAIQMDLHESTDAVPMCLRAVSYFMYHEHIASLFSLEMVQSTVDTIIHVLHNTTDQTVYLLCLWSLSKQNFDEPTHQLVPRLVEVFCLACINDLQSRKSTSTYPTSTRSLTSSHPSSSFRVVQLHALFGLHTALIKHPKAVLSRSMLKKWCHVVAKGLGSSDKHTRDASRKIFQEMATSIPPTPTSAEPTDDIVAYCMEQHALPAMHGHMAANRPLEAIHVWGFVVVLLRTKLSDDDDLLNSTFKVPEVTLRHQDSRVRVVSLQHWRSVVNIFRRQRHPPSSTVATTSTVYASLWLFRNAIVDIVMRPLVVCFRDESLATVLSAAGDTWHALVAVAIADFNAFCAAVTPLTMDTCKVVMRTSWKLWWEDMVTQVLVVLLDRIDRSDEAICVVLRDRTCDIVRRMWQVDDDESETCDNVHSSPASVVGKSLESLSVTNNSTPWPPAMMSSAPPPVERLPVHEPKSIAMLVMFQSALHCIATLLSRVSSRPKSSSGAVALCLWHGLVSRLQMALMVNARSGGEDAEIRKLHRRLMTKCFAFMLGCTQFQAKSAASLRDPPDTVPSAYDVAFPQRLKLLAHAFDKMDLQCIHDVLLASGGQLQPSLAQKVDFVMETVRETHIEEQQRWAAGDVTLFGSWLRQRVLQDDVSDVFGMASYTIVLDLVVEISSGRPQHSDTIGDQDNGMLTSVVLVLGKMATLDAISPSLQQTLTDLCHVLRSMAIKSTDADSSFESRFRAQWTALTGNPLSDDGNGVTGAVVDKAESNVSLPPSPCLMVGRPGSTDQRTPKRPPLDDDQVLVCPRPSPSGPIRPDLVECKEPFSLIKHHFPQSFRQLSGFFNIHTIGDLCAKSEADVASMSLNDPVNTVHKALDEFVGRRARLNTLANKSPMKRKLPLTYSPHPLTPSTSLYRSPKRTKMKNAMRSLTDEVMGSGGDEGGSRAKVADVVKFTVTRPDGSVRVLRPGEDSQPSLVALSASHDVVYAPRGGGATDESPLVDPVHPPPTNMDAKLTSLATKVVSHLERCDVYVEKIMAHMQGAPHRPSDGGCWTIDERTKIVVLIANIDIRLYNSIAPQGQHIFVTLSTARDFGATLLYFACVKPVVAVATTGIPLSLVVLSVRWTVLSTVAFQEINSFQSSAPSIWPAVGGVGSIYLSVCVCRELAKKVCTTTRYVCCDHLDIYRYVYGLPIPMACQVPSHMMGVFGAGLIV</sequence>
<proteinExistence type="predicted"/>
<comment type="subcellular location">
    <subcellularLocation>
        <location evidence="2">Chromosome</location>
        <location evidence="2">Telomere</location>
    </subcellularLocation>
    <subcellularLocation>
        <location evidence="1">Nucleus</location>
    </subcellularLocation>
</comment>
<evidence type="ECO:0000259" key="8">
    <source>
        <dbReference type="Pfam" id="PF12231"/>
    </source>
</evidence>
<dbReference type="Pfam" id="PF12231">
    <property type="entry name" value="Rif1_N"/>
    <property type="match status" value="1"/>
</dbReference>
<dbReference type="GO" id="GO:0000723">
    <property type="term" value="P:telomere maintenance"/>
    <property type="evidence" value="ECO:0007669"/>
    <property type="project" value="TreeGrafter"/>
</dbReference>
<evidence type="ECO:0000313" key="10">
    <source>
        <dbReference type="Proteomes" id="UP000265716"/>
    </source>
</evidence>
<comment type="caution">
    <text evidence="9">The sequence shown here is derived from an EMBL/GenBank/DDBJ whole genome shotgun (WGS) entry which is preliminary data.</text>
</comment>
<protein>
    <recommendedName>
        <fullName evidence="8">Telomere-associated protein Rif1 N-terminal domain-containing protein</fullName>
    </recommendedName>
</protein>
<dbReference type="Gene3D" id="1.25.10.10">
    <property type="entry name" value="Leucine-rich Repeat Variant"/>
    <property type="match status" value="1"/>
</dbReference>
<dbReference type="InterPro" id="IPR011989">
    <property type="entry name" value="ARM-like"/>
</dbReference>
<dbReference type="EMBL" id="QUTC01004518">
    <property type="protein sequence ID" value="RHY64102.1"/>
    <property type="molecule type" value="Genomic_DNA"/>
</dbReference>
<dbReference type="Proteomes" id="UP000265716">
    <property type="component" value="Unassembled WGS sequence"/>
</dbReference>
<keyword evidence="6" id="KW-0131">Cell cycle</keyword>
<dbReference type="GO" id="GO:0005634">
    <property type="term" value="C:nucleus"/>
    <property type="evidence" value="ECO:0007669"/>
    <property type="project" value="UniProtKB-SubCell"/>
</dbReference>
<keyword evidence="5" id="KW-0539">Nucleus</keyword>
<evidence type="ECO:0000313" key="9">
    <source>
        <dbReference type="EMBL" id="RHY64102.1"/>
    </source>
</evidence>